<dbReference type="AlphaFoldDB" id="A0A4V2XX21"/>
<keyword evidence="12 13" id="KW-0472">Membrane</keyword>
<proteinExistence type="predicted"/>
<keyword evidence="9" id="KW-0067">ATP-binding</keyword>
<dbReference type="EC" id="2.7.13.3" evidence="3"/>
<dbReference type="Proteomes" id="UP000295621">
    <property type="component" value="Unassembled WGS sequence"/>
</dbReference>
<dbReference type="GO" id="GO:0016020">
    <property type="term" value="C:membrane"/>
    <property type="evidence" value="ECO:0007669"/>
    <property type="project" value="UniProtKB-SubCell"/>
</dbReference>
<dbReference type="InterPro" id="IPR003594">
    <property type="entry name" value="HATPase_dom"/>
</dbReference>
<gene>
    <name evidence="16" type="ORF">E1212_12090</name>
</gene>
<evidence type="ECO:0000256" key="8">
    <source>
        <dbReference type="ARBA" id="ARBA00022777"/>
    </source>
</evidence>
<feature type="transmembrane region" description="Helical" evidence="13">
    <location>
        <begin position="23"/>
        <end position="44"/>
    </location>
</feature>
<evidence type="ECO:0000256" key="13">
    <source>
        <dbReference type="SAM" id="Phobius"/>
    </source>
</evidence>
<dbReference type="Gene3D" id="3.30.450.40">
    <property type="match status" value="2"/>
</dbReference>
<dbReference type="OrthoDB" id="5242012at2"/>
<feature type="domain" description="GAF" evidence="14">
    <location>
        <begin position="316"/>
        <end position="464"/>
    </location>
</feature>
<evidence type="ECO:0000256" key="3">
    <source>
        <dbReference type="ARBA" id="ARBA00012438"/>
    </source>
</evidence>
<evidence type="ECO:0000313" key="17">
    <source>
        <dbReference type="Proteomes" id="UP000295621"/>
    </source>
</evidence>
<dbReference type="InterPro" id="IPR038318">
    <property type="entry name" value="KdpD_sf"/>
</dbReference>
<evidence type="ECO:0000256" key="7">
    <source>
        <dbReference type="ARBA" id="ARBA00022741"/>
    </source>
</evidence>
<dbReference type="SMART" id="SM00387">
    <property type="entry name" value="HATPase_c"/>
    <property type="match status" value="1"/>
</dbReference>
<dbReference type="PANTHER" id="PTHR24421">
    <property type="entry name" value="NITRATE/NITRITE SENSOR PROTEIN NARX-RELATED"/>
    <property type="match status" value="1"/>
</dbReference>
<dbReference type="GO" id="GO:0005524">
    <property type="term" value="F:ATP binding"/>
    <property type="evidence" value="ECO:0007669"/>
    <property type="project" value="UniProtKB-KW"/>
</dbReference>
<dbReference type="InterPro" id="IPR025201">
    <property type="entry name" value="KdpD_TM"/>
</dbReference>
<dbReference type="InterPro" id="IPR011712">
    <property type="entry name" value="Sig_transdc_His_kin_sub3_dim/P"/>
</dbReference>
<dbReference type="CDD" id="cd16917">
    <property type="entry name" value="HATPase_UhpB-NarQ-NarX-like"/>
    <property type="match status" value="1"/>
</dbReference>
<dbReference type="GO" id="GO:0000155">
    <property type="term" value="F:phosphorelay sensor kinase activity"/>
    <property type="evidence" value="ECO:0007669"/>
    <property type="project" value="InterPro"/>
</dbReference>
<keyword evidence="4" id="KW-0597">Phosphoprotein</keyword>
<evidence type="ECO:0000256" key="6">
    <source>
        <dbReference type="ARBA" id="ARBA00022692"/>
    </source>
</evidence>
<dbReference type="SUPFAM" id="SSF55874">
    <property type="entry name" value="ATPase domain of HSP90 chaperone/DNA topoisomerase II/histidine kinase"/>
    <property type="match status" value="1"/>
</dbReference>
<protein>
    <recommendedName>
        <fullName evidence="3">histidine kinase</fullName>
        <ecNumber evidence="3">2.7.13.3</ecNumber>
    </recommendedName>
</protein>
<evidence type="ECO:0000256" key="2">
    <source>
        <dbReference type="ARBA" id="ARBA00004141"/>
    </source>
</evidence>
<dbReference type="Gene3D" id="1.20.5.1930">
    <property type="match status" value="1"/>
</dbReference>
<comment type="caution">
    <text evidence="16">The sequence shown here is derived from an EMBL/GenBank/DDBJ whole genome shotgun (WGS) entry which is preliminary data.</text>
</comment>
<accession>A0A4V2XX21</accession>
<dbReference type="Gene3D" id="3.30.565.10">
    <property type="entry name" value="Histidine kinase-like ATPase, C-terminal domain"/>
    <property type="match status" value="1"/>
</dbReference>
<dbReference type="Gene3D" id="1.20.120.620">
    <property type="entry name" value="Backbone structure of the membrane domain of e. Coli histidine kinase receptor kdpd"/>
    <property type="match status" value="1"/>
</dbReference>
<dbReference type="SUPFAM" id="SSF55781">
    <property type="entry name" value="GAF domain-like"/>
    <property type="match status" value="2"/>
</dbReference>
<feature type="transmembrane region" description="Helical" evidence="13">
    <location>
        <begin position="56"/>
        <end position="89"/>
    </location>
</feature>
<evidence type="ECO:0000256" key="10">
    <source>
        <dbReference type="ARBA" id="ARBA00022989"/>
    </source>
</evidence>
<keyword evidence="7" id="KW-0547">Nucleotide-binding</keyword>
<dbReference type="EMBL" id="SMKL01000022">
    <property type="protein sequence ID" value="TDC51515.1"/>
    <property type="molecule type" value="Genomic_DNA"/>
</dbReference>
<dbReference type="PANTHER" id="PTHR24421:SF10">
    <property type="entry name" value="NITRATE_NITRITE SENSOR PROTEIN NARQ"/>
    <property type="match status" value="1"/>
</dbReference>
<dbReference type="Pfam" id="PF02518">
    <property type="entry name" value="HATPase_c"/>
    <property type="match status" value="1"/>
</dbReference>
<dbReference type="RefSeq" id="WP_131982674.1">
    <property type="nucleotide sequence ID" value="NZ_SMKL01000022.1"/>
</dbReference>
<keyword evidence="17" id="KW-1185">Reference proteome</keyword>
<dbReference type="GO" id="GO:0046983">
    <property type="term" value="F:protein dimerization activity"/>
    <property type="evidence" value="ECO:0007669"/>
    <property type="project" value="InterPro"/>
</dbReference>
<evidence type="ECO:0000256" key="11">
    <source>
        <dbReference type="ARBA" id="ARBA00023012"/>
    </source>
</evidence>
<keyword evidence="10 13" id="KW-1133">Transmembrane helix</keyword>
<evidence type="ECO:0000256" key="4">
    <source>
        <dbReference type="ARBA" id="ARBA00022553"/>
    </source>
</evidence>
<feature type="transmembrane region" description="Helical" evidence="13">
    <location>
        <begin position="95"/>
        <end position="118"/>
    </location>
</feature>
<dbReference type="SMART" id="SM00065">
    <property type="entry name" value="GAF"/>
    <property type="match status" value="2"/>
</dbReference>
<evidence type="ECO:0000313" key="16">
    <source>
        <dbReference type="EMBL" id="TDC51515.1"/>
    </source>
</evidence>
<organism evidence="16 17">
    <name type="scientific">Jiangella ureilytica</name>
    <dbReference type="NCBI Taxonomy" id="2530374"/>
    <lineage>
        <taxon>Bacteria</taxon>
        <taxon>Bacillati</taxon>
        <taxon>Actinomycetota</taxon>
        <taxon>Actinomycetes</taxon>
        <taxon>Jiangellales</taxon>
        <taxon>Jiangellaceae</taxon>
        <taxon>Jiangella</taxon>
    </lineage>
</organism>
<evidence type="ECO:0000256" key="12">
    <source>
        <dbReference type="ARBA" id="ARBA00023136"/>
    </source>
</evidence>
<feature type="domain" description="Histidine kinase/HSP90-like ATPase" evidence="15">
    <location>
        <begin position="577"/>
        <end position="667"/>
    </location>
</feature>
<evidence type="ECO:0000259" key="15">
    <source>
        <dbReference type="SMART" id="SM00387"/>
    </source>
</evidence>
<name>A0A4V2XX21_9ACTN</name>
<dbReference type="InterPro" id="IPR036890">
    <property type="entry name" value="HATPase_C_sf"/>
</dbReference>
<keyword evidence="6 13" id="KW-0812">Transmembrane</keyword>
<sequence length="668" mass="70787">MWWRPEISETSGPLTGRPLLRRWAGGAVNGLVLVAVATGLVWLLNRQLPPRGLLVVYLLAVLPVAIRWGSGPAVLVAALGVVTFVLVIAPPQSEGPALVALGVFVATAVVVAGLAAGLRRSVHESRELAGEQSALRRVATLVAEGVPAPELFEAVSREVGLLCNADLVRLERYEPDGTVTGVGSWGRVPVRLPVGTRIELDGISVAREVRRTGGTARISSFVGEDGTVAAEARELGIRSSIGCPISVDGHLWGVVVASSKNAKAFPAGTEARIQRLTDLVATAVTNAEARAELRRNAEEQAALRRVATLAARGDADPSPVFAIVADEVRTLLGADCTSVLRFESDGSATYLAARGWRDPNRRKPGSKWFPEEPSVIENVRLTGRSARLDYSDVTVIQELPPSLRAEGIRSAVASPIAVESRLWGSIGVASRTGRLPADTEQRLIAFTEIVATAIANTESRAQLASSRARVIAAADATRRRLERDLHDGAQQRLVSLALDLRNTQAEVPAELTGLSAAVGRLADDVTEVLDQLRELSRGIHPAILSEGGLGPALRTLARRSPVPVDLTVRLDSRYRDAVEVAAYYVASEALTNAVKHADADHVEILAEERDGALHLLVADDGGGGADQTRGSGLTGLHDRVESLGGTMRVSSPVGAGTRIEVNLPLRRP</sequence>
<keyword evidence="5" id="KW-0808">Transferase</keyword>
<feature type="domain" description="GAF" evidence="14">
    <location>
        <begin position="147"/>
        <end position="294"/>
    </location>
</feature>
<comment type="subcellular location">
    <subcellularLocation>
        <location evidence="2">Membrane</location>
        <topology evidence="2">Multi-pass membrane protein</topology>
    </subcellularLocation>
</comment>
<dbReference type="InterPro" id="IPR050482">
    <property type="entry name" value="Sensor_HK_TwoCompSys"/>
</dbReference>
<dbReference type="InterPro" id="IPR003018">
    <property type="entry name" value="GAF"/>
</dbReference>
<evidence type="ECO:0000256" key="1">
    <source>
        <dbReference type="ARBA" id="ARBA00000085"/>
    </source>
</evidence>
<dbReference type="Pfam" id="PF01590">
    <property type="entry name" value="GAF"/>
    <property type="match status" value="2"/>
</dbReference>
<comment type="catalytic activity">
    <reaction evidence="1">
        <text>ATP + protein L-histidine = ADP + protein N-phospho-L-histidine.</text>
        <dbReference type="EC" id="2.7.13.3"/>
    </reaction>
</comment>
<reference evidence="16 17" key="1">
    <citation type="submission" date="2019-02" db="EMBL/GenBank/DDBJ databases">
        <title>Draft genome sequences of novel Actinobacteria.</title>
        <authorList>
            <person name="Sahin N."/>
            <person name="Ay H."/>
            <person name="Saygin H."/>
        </authorList>
    </citation>
    <scope>NUCLEOTIDE SEQUENCE [LARGE SCALE GENOMIC DNA]</scope>
    <source>
        <strain evidence="16 17">KC603</strain>
    </source>
</reference>
<evidence type="ECO:0000256" key="9">
    <source>
        <dbReference type="ARBA" id="ARBA00022840"/>
    </source>
</evidence>
<dbReference type="InterPro" id="IPR029016">
    <property type="entry name" value="GAF-like_dom_sf"/>
</dbReference>
<keyword evidence="11" id="KW-0902">Two-component regulatory system</keyword>
<dbReference type="Pfam" id="PF07730">
    <property type="entry name" value="HisKA_3"/>
    <property type="match status" value="1"/>
</dbReference>
<evidence type="ECO:0000256" key="5">
    <source>
        <dbReference type="ARBA" id="ARBA00022679"/>
    </source>
</evidence>
<dbReference type="Pfam" id="PF13493">
    <property type="entry name" value="DUF4118"/>
    <property type="match status" value="1"/>
</dbReference>
<keyword evidence="8" id="KW-0418">Kinase</keyword>
<evidence type="ECO:0000259" key="14">
    <source>
        <dbReference type="SMART" id="SM00065"/>
    </source>
</evidence>